<evidence type="ECO:0000256" key="2">
    <source>
        <dbReference type="ARBA" id="ARBA00008823"/>
    </source>
</evidence>
<dbReference type="Proteomes" id="UP000182108">
    <property type="component" value="Unassembled WGS sequence"/>
</dbReference>
<keyword evidence="3 14" id="KW-0813">Transport</keyword>
<feature type="topological domain" description="Periplasmic" evidence="14">
    <location>
        <begin position="28"/>
        <end position="45"/>
    </location>
</feature>
<accession>A0A0K6IWQ6</accession>
<keyword evidence="6 14" id="KW-0812">Transmembrane</keyword>
<keyword evidence="4 14" id="KW-1003">Cell membrane</keyword>
<evidence type="ECO:0000256" key="8">
    <source>
        <dbReference type="ARBA" id="ARBA00022989"/>
    </source>
</evidence>
<protein>
    <recommendedName>
        <fullName evidence="14">Disulfide bond formation protein B</fullName>
    </recommendedName>
    <alternativeName>
        <fullName evidence="14">Disulfide oxidoreductase</fullName>
    </alternativeName>
</protein>
<keyword evidence="7 14" id="KW-0249">Electron transport</keyword>
<evidence type="ECO:0000256" key="6">
    <source>
        <dbReference type="ARBA" id="ARBA00022692"/>
    </source>
</evidence>
<evidence type="ECO:0000256" key="4">
    <source>
        <dbReference type="ARBA" id="ARBA00022475"/>
    </source>
</evidence>
<organism evidence="16 17">
    <name type="scientific">Tepidiphilus thermophilus</name>
    <dbReference type="NCBI Taxonomy" id="876478"/>
    <lineage>
        <taxon>Bacteria</taxon>
        <taxon>Pseudomonadati</taxon>
        <taxon>Pseudomonadota</taxon>
        <taxon>Hydrogenophilia</taxon>
        <taxon>Hydrogenophilales</taxon>
        <taxon>Hydrogenophilaceae</taxon>
        <taxon>Tepidiphilus</taxon>
    </lineage>
</organism>
<keyword evidence="13 14" id="KW-0676">Redox-active center</keyword>
<comment type="subcellular location">
    <subcellularLocation>
        <location evidence="1">Cell inner membrane</location>
        <topology evidence="1">Multi-pass membrane protein</topology>
    </subcellularLocation>
    <subcellularLocation>
        <location evidence="14">Cell membrane</location>
        <topology evidence="14">Multi-pass membrane protein</topology>
    </subcellularLocation>
</comment>
<dbReference type="InterPro" id="IPR050183">
    <property type="entry name" value="DsbB"/>
</dbReference>
<proteinExistence type="inferred from homology"/>
<keyword evidence="17" id="KW-1185">Reference proteome</keyword>
<evidence type="ECO:0000256" key="3">
    <source>
        <dbReference type="ARBA" id="ARBA00022448"/>
    </source>
</evidence>
<comment type="caution">
    <text evidence="14">Lacks conserved residue(s) required for the propagation of feature annotation.</text>
</comment>
<dbReference type="EMBL" id="CYHH01000008">
    <property type="protein sequence ID" value="CUB07556.1"/>
    <property type="molecule type" value="Genomic_DNA"/>
</dbReference>
<dbReference type="RefSeq" id="WP_055423835.1">
    <property type="nucleotide sequence ID" value="NZ_CYHH01000008.1"/>
</dbReference>
<dbReference type="GO" id="GO:0015035">
    <property type="term" value="F:protein-disulfide reductase activity"/>
    <property type="evidence" value="ECO:0007669"/>
    <property type="project" value="UniProtKB-UniRule"/>
</dbReference>
<evidence type="ECO:0000256" key="14">
    <source>
        <dbReference type="HAMAP-Rule" id="MF_00286"/>
    </source>
</evidence>
<evidence type="ECO:0000256" key="11">
    <source>
        <dbReference type="ARBA" id="ARBA00023157"/>
    </source>
</evidence>
<evidence type="ECO:0000313" key="17">
    <source>
        <dbReference type="Proteomes" id="UP000182108"/>
    </source>
</evidence>
<keyword evidence="12 14" id="KW-0143">Chaperone</keyword>
<evidence type="ECO:0000256" key="10">
    <source>
        <dbReference type="ARBA" id="ARBA00023136"/>
    </source>
</evidence>
<evidence type="ECO:0000313" key="16">
    <source>
        <dbReference type="EMBL" id="CUB07556.1"/>
    </source>
</evidence>
<evidence type="ECO:0000256" key="5">
    <source>
        <dbReference type="ARBA" id="ARBA00022519"/>
    </source>
</evidence>
<sequence>MISTPPVRPLFLAATLAVAALLSFGLYLQHGLGLEPCPLCILQRIAFFGVGLFALLGTMLARHGLAARACAAGMLLCALGGLGTALWQSWLQQHPPADPFACGPGLDYLVETLPLAEWLPKVFAGEGQCTAIDWTFLGLTIANWSALWFALFAGLAAWLTLRRG</sequence>
<name>A0A0K6IWQ6_9PROT</name>
<comment type="function">
    <text evidence="14">Required for disulfide bond formation in some periplasmic proteins. Acts by oxidizing the DsbA protein.</text>
</comment>
<evidence type="ECO:0000256" key="12">
    <source>
        <dbReference type="ARBA" id="ARBA00023186"/>
    </source>
</evidence>
<feature type="topological domain" description="Cytoplasmic" evidence="14">
    <location>
        <begin position="163"/>
        <end position="164"/>
    </location>
</feature>
<dbReference type="GO" id="GO:0009055">
    <property type="term" value="F:electron transfer activity"/>
    <property type="evidence" value="ECO:0007669"/>
    <property type="project" value="UniProtKB-UniRule"/>
</dbReference>
<comment type="similarity">
    <text evidence="2 14">Belongs to the DsbB family.</text>
</comment>
<feature type="topological domain" description="Cytoplasmic" evidence="14">
    <location>
        <begin position="1"/>
        <end position="10"/>
    </location>
</feature>
<evidence type="ECO:0000256" key="13">
    <source>
        <dbReference type="ARBA" id="ARBA00023284"/>
    </source>
</evidence>
<dbReference type="HAMAP" id="MF_00286">
    <property type="entry name" value="DsbB"/>
    <property type="match status" value="1"/>
</dbReference>
<evidence type="ECO:0000256" key="7">
    <source>
        <dbReference type="ARBA" id="ARBA00022982"/>
    </source>
</evidence>
<feature type="transmembrane region" description="Helical" evidence="15">
    <location>
        <begin position="141"/>
        <end position="161"/>
    </location>
</feature>
<keyword evidence="10 14" id="KW-0472">Membrane</keyword>
<feature type="transmembrane region" description="Helical" evidence="15">
    <location>
        <begin position="72"/>
        <end position="90"/>
    </location>
</feature>
<gene>
    <name evidence="14" type="primary">dsbB</name>
    <name evidence="16" type="ORF">Ga0061068_10885</name>
</gene>
<dbReference type="GO" id="GO:0006457">
    <property type="term" value="P:protein folding"/>
    <property type="evidence" value="ECO:0007669"/>
    <property type="project" value="InterPro"/>
</dbReference>
<dbReference type="SUPFAM" id="SSF158442">
    <property type="entry name" value="DsbB-like"/>
    <property type="match status" value="1"/>
</dbReference>
<dbReference type="PANTHER" id="PTHR36570:SF3">
    <property type="entry name" value="DISULFIDE BOND FORMATION PROTEIN B"/>
    <property type="match status" value="1"/>
</dbReference>
<dbReference type="InterPro" id="IPR023380">
    <property type="entry name" value="DsbB-like_sf"/>
</dbReference>
<evidence type="ECO:0000256" key="15">
    <source>
        <dbReference type="SAM" id="Phobius"/>
    </source>
</evidence>
<dbReference type="PANTHER" id="PTHR36570">
    <property type="entry name" value="DISULFIDE BOND FORMATION PROTEIN B"/>
    <property type="match status" value="1"/>
</dbReference>
<evidence type="ECO:0000256" key="1">
    <source>
        <dbReference type="ARBA" id="ARBA00004429"/>
    </source>
</evidence>
<dbReference type="GO" id="GO:0005886">
    <property type="term" value="C:plasma membrane"/>
    <property type="evidence" value="ECO:0007669"/>
    <property type="project" value="UniProtKB-SubCell"/>
</dbReference>
<feature type="disulfide bond" description="Redox-active" evidence="14">
    <location>
        <begin position="37"/>
        <end position="40"/>
    </location>
</feature>
<keyword evidence="5" id="KW-0997">Cell inner membrane</keyword>
<dbReference type="InterPro" id="IPR022920">
    <property type="entry name" value="Disulphide_bond_form_DsbB"/>
</dbReference>
<reference evidence="17" key="1">
    <citation type="submission" date="2015-08" db="EMBL/GenBank/DDBJ databases">
        <authorList>
            <person name="Babu N.S."/>
            <person name="Beckwith C.J."/>
            <person name="Beseler K.G."/>
            <person name="Brison A."/>
            <person name="Carone J.V."/>
            <person name="Caskin T.P."/>
            <person name="Diamond M."/>
            <person name="Durham M.E."/>
            <person name="Foxe J.M."/>
            <person name="Go M."/>
            <person name="Henderson B.A."/>
            <person name="Jones I.B."/>
            <person name="McGettigan J.A."/>
            <person name="Micheletti S.J."/>
            <person name="Nasrallah M.E."/>
            <person name="Ortiz D."/>
            <person name="Piller C.R."/>
            <person name="Privatt S.R."/>
            <person name="Schneider S.L."/>
            <person name="Sharp S."/>
            <person name="Smith T.C."/>
            <person name="Stanton J.D."/>
            <person name="Ullery H.E."/>
            <person name="Wilson R.J."/>
            <person name="Serrano M.G."/>
            <person name="Buck G."/>
            <person name="Lee V."/>
            <person name="Wang Y."/>
            <person name="Carvalho R."/>
            <person name="Voegtly L."/>
            <person name="Shi R."/>
            <person name="Duckworth R."/>
            <person name="Johnson A."/>
            <person name="Loviza R."/>
            <person name="Walstead R."/>
            <person name="Shah Z."/>
            <person name="Kiflezghi M."/>
            <person name="Wade K."/>
            <person name="Ball S.L."/>
            <person name="Bradley K.W."/>
            <person name="Asai D.J."/>
            <person name="Bowman C.A."/>
            <person name="Russell D.A."/>
            <person name="Pope W.H."/>
            <person name="Jacobs-Sera D."/>
            <person name="Hendrix R.W."/>
            <person name="Hatfull G.F."/>
        </authorList>
    </citation>
    <scope>NUCLEOTIDE SEQUENCE [LARGE SCALE GENOMIC DNA]</scope>
    <source>
        <strain evidence="17">JCM 19170</strain>
    </source>
</reference>
<evidence type="ECO:0000256" key="9">
    <source>
        <dbReference type="ARBA" id="ARBA00023002"/>
    </source>
</evidence>
<dbReference type="AlphaFoldDB" id="A0A0K6IWQ6"/>
<dbReference type="InterPro" id="IPR003752">
    <property type="entry name" value="DiS_bond_form_DsbB/BdbC"/>
</dbReference>
<keyword evidence="9 14" id="KW-0560">Oxidoreductase</keyword>
<keyword evidence="8 14" id="KW-1133">Transmembrane helix</keyword>
<feature type="transmembrane region" description="Helical" evidence="15">
    <location>
        <begin position="41"/>
        <end position="60"/>
    </location>
</feature>
<dbReference type="Pfam" id="PF02600">
    <property type="entry name" value="DsbB"/>
    <property type="match status" value="1"/>
</dbReference>
<keyword evidence="11 14" id="KW-1015">Disulfide bond</keyword>
<dbReference type="Gene3D" id="1.20.1550.10">
    <property type="entry name" value="DsbB-like"/>
    <property type="match status" value="1"/>
</dbReference>
<dbReference type="OrthoDB" id="3711263at2"/>